<comment type="caution">
    <text evidence="1">The sequence shown here is derived from an EMBL/GenBank/DDBJ whole genome shotgun (WGS) entry which is preliminary data.</text>
</comment>
<dbReference type="EMBL" id="SCEB01009757">
    <property type="protein sequence ID" value="RXM91214.1"/>
    <property type="molecule type" value="Genomic_DNA"/>
</dbReference>
<evidence type="ECO:0000313" key="1">
    <source>
        <dbReference type="EMBL" id="RXM91214.1"/>
    </source>
</evidence>
<proteinExistence type="predicted"/>
<dbReference type="AlphaFoldDB" id="A0A444USR3"/>
<gene>
    <name evidence="1" type="ORF">EOD39_21408</name>
</gene>
<sequence>MATKLLDISAFLYNAAIQEPNHAPEIIGWKSRTVAELESYQQEHAWQCEDNPKMRLAYRATHYAVVGFAAHCGWQQVLNNIELQKDTVRDKN</sequence>
<organism evidence="1 2">
    <name type="scientific">Acipenser ruthenus</name>
    <name type="common">Sterlet sturgeon</name>
    <dbReference type="NCBI Taxonomy" id="7906"/>
    <lineage>
        <taxon>Eukaryota</taxon>
        <taxon>Metazoa</taxon>
        <taxon>Chordata</taxon>
        <taxon>Craniata</taxon>
        <taxon>Vertebrata</taxon>
        <taxon>Euteleostomi</taxon>
        <taxon>Actinopterygii</taxon>
        <taxon>Chondrostei</taxon>
        <taxon>Acipenseriformes</taxon>
        <taxon>Acipenseridae</taxon>
        <taxon>Acipenser</taxon>
    </lineage>
</organism>
<keyword evidence="2" id="KW-1185">Reference proteome</keyword>
<accession>A0A444USR3</accession>
<protein>
    <submittedName>
        <fullName evidence="1">Uncharacterized protein</fullName>
    </submittedName>
</protein>
<name>A0A444USR3_ACIRT</name>
<reference evidence="1 2" key="1">
    <citation type="submission" date="2019-01" db="EMBL/GenBank/DDBJ databases">
        <title>Draft Genome and Complete Hox-Cluster Characterization of the Sterlet Sturgeon (Acipenser ruthenus).</title>
        <authorList>
            <person name="Wei Q."/>
        </authorList>
    </citation>
    <scope>NUCLEOTIDE SEQUENCE [LARGE SCALE GENOMIC DNA]</scope>
    <source>
        <strain evidence="1">WHYD16114868_AA</strain>
        <tissue evidence="1">Blood</tissue>
    </source>
</reference>
<evidence type="ECO:0000313" key="2">
    <source>
        <dbReference type="Proteomes" id="UP000289886"/>
    </source>
</evidence>
<dbReference type="Proteomes" id="UP000289886">
    <property type="component" value="Unassembled WGS sequence"/>
</dbReference>